<feature type="region of interest" description="Disordered" evidence="1">
    <location>
        <begin position="60"/>
        <end position="80"/>
    </location>
</feature>
<evidence type="ECO:0000313" key="2">
    <source>
        <dbReference type="EMBL" id="MCY9522076.1"/>
    </source>
</evidence>
<feature type="compositionally biased region" description="Basic residues" evidence="1">
    <location>
        <begin position="68"/>
        <end position="80"/>
    </location>
</feature>
<reference evidence="2 3" key="1">
    <citation type="submission" date="2022-05" db="EMBL/GenBank/DDBJ databases">
        <title>Genome Sequencing of Bee-Associated Microbes.</title>
        <authorList>
            <person name="Dunlap C."/>
        </authorList>
    </citation>
    <scope>NUCLEOTIDE SEQUENCE [LARGE SCALE GENOMIC DNA]</scope>
    <source>
        <strain evidence="2 3">NRRL NRS-1438</strain>
    </source>
</reference>
<protein>
    <recommendedName>
        <fullName evidence="4">Response regulatory domain-containing protein</fullName>
    </recommendedName>
</protein>
<dbReference type="SUPFAM" id="SSF52172">
    <property type="entry name" value="CheY-like"/>
    <property type="match status" value="1"/>
</dbReference>
<dbReference type="InterPro" id="IPR011006">
    <property type="entry name" value="CheY-like_superfamily"/>
</dbReference>
<comment type="caution">
    <text evidence="2">The sequence shown here is derived from an EMBL/GenBank/DDBJ whole genome shotgun (WGS) entry which is preliminary data.</text>
</comment>
<sequence length="80" mass="9504">MVREAMKLGAEDYLLKVTLQSDDLLELMRTVSERIEKERERERENVQLRVALKRRKRERAMSCGRSGLRTRTRLGMKRLG</sequence>
<evidence type="ECO:0008006" key="4">
    <source>
        <dbReference type="Google" id="ProtNLM"/>
    </source>
</evidence>
<organism evidence="2 3">
    <name type="scientific">Paenibacillus apiarius</name>
    <dbReference type="NCBI Taxonomy" id="46240"/>
    <lineage>
        <taxon>Bacteria</taxon>
        <taxon>Bacillati</taxon>
        <taxon>Bacillota</taxon>
        <taxon>Bacilli</taxon>
        <taxon>Bacillales</taxon>
        <taxon>Paenibacillaceae</taxon>
        <taxon>Paenibacillus</taxon>
    </lineage>
</organism>
<keyword evidence="3" id="KW-1185">Reference proteome</keyword>
<evidence type="ECO:0000313" key="3">
    <source>
        <dbReference type="Proteomes" id="UP001207626"/>
    </source>
</evidence>
<accession>A0ABT4E1I9</accession>
<proteinExistence type="predicted"/>
<dbReference type="Proteomes" id="UP001207626">
    <property type="component" value="Unassembled WGS sequence"/>
</dbReference>
<dbReference type="EMBL" id="JAMDLW010000030">
    <property type="protein sequence ID" value="MCY9522076.1"/>
    <property type="molecule type" value="Genomic_DNA"/>
</dbReference>
<name>A0ABT4E1I9_9BACL</name>
<evidence type="ECO:0000256" key="1">
    <source>
        <dbReference type="SAM" id="MobiDB-lite"/>
    </source>
</evidence>
<gene>
    <name evidence="2" type="ORF">M5X09_20840</name>
</gene>
<dbReference type="RefSeq" id="WP_087432456.1">
    <property type="nucleotide sequence ID" value="NZ_JAMDLV010000004.1"/>
</dbReference>